<dbReference type="InParanoid" id="A0A1X7T816"/>
<feature type="transmembrane region" description="Helical" evidence="1">
    <location>
        <begin position="27"/>
        <end position="46"/>
    </location>
</feature>
<dbReference type="AlphaFoldDB" id="A0A1X7T816"/>
<accession>A0A1X7T816</accession>
<organism evidence="2">
    <name type="scientific">Amphimedon queenslandica</name>
    <name type="common">Sponge</name>
    <dbReference type="NCBI Taxonomy" id="400682"/>
    <lineage>
        <taxon>Eukaryota</taxon>
        <taxon>Metazoa</taxon>
        <taxon>Porifera</taxon>
        <taxon>Demospongiae</taxon>
        <taxon>Heteroscleromorpha</taxon>
        <taxon>Haplosclerida</taxon>
        <taxon>Niphatidae</taxon>
        <taxon>Amphimedon</taxon>
    </lineage>
</organism>
<proteinExistence type="predicted"/>
<keyword evidence="1" id="KW-1133">Transmembrane helix</keyword>
<keyword evidence="1" id="KW-0812">Transmembrane</keyword>
<evidence type="ECO:0000313" key="2">
    <source>
        <dbReference type="EnsemblMetazoa" id="Aqu2.1.10674_001"/>
    </source>
</evidence>
<name>A0A1X7T816_AMPQE</name>
<dbReference type="EnsemblMetazoa" id="Aqu2.1.10674_001">
    <property type="protein sequence ID" value="Aqu2.1.10674_001"/>
    <property type="gene ID" value="Aqu2.1.10674"/>
</dbReference>
<protein>
    <submittedName>
        <fullName evidence="2">Uncharacterized protein</fullName>
    </submittedName>
</protein>
<reference evidence="2" key="1">
    <citation type="submission" date="2017-05" db="UniProtKB">
        <authorList>
            <consortium name="EnsemblMetazoa"/>
        </authorList>
    </citation>
    <scope>IDENTIFICATION</scope>
</reference>
<sequence>FDPSSSYLISYYYLSAAMNGDCQSCTAVLVLVIFAILILLIVIVLLRRKPSVIKPTQVEDDTEGMLHLPGGNMRPMPYQ</sequence>
<evidence type="ECO:0000256" key="1">
    <source>
        <dbReference type="SAM" id="Phobius"/>
    </source>
</evidence>
<keyword evidence="1" id="KW-0472">Membrane</keyword>